<dbReference type="InterPro" id="IPR051430">
    <property type="entry name" value="Fungal_TF_Env_Response"/>
</dbReference>
<keyword evidence="9" id="KW-1185">Reference proteome</keyword>
<keyword evidence="6" id="KW-0539">Nucleus</keyword>
<dbReference type="PROSITE" id="PS00463">
    <property type="entry name" value="ZN2_CY6_FUNGAL_1"/>
    <property type="match status" value="1"/>
</dbReference>
<dbReference type="EMBL" id="JBFXLQ010000078">
    <property type="protein sequence ID" value="KAL2860973.1"/>
    <property type="molecule type" value="Genomic_DNA"/>
</dbReference>
<evidence type="ECO:0000313" key="8">
    <source>
        <dbReference type="EMBL" id="KAL2860973.1"/>
    </source>
</evidence>
<accession>A0ABR4L8W8</accession>
<keyword evidence="2" id="KW-0862">Zinc</keyword>
<keyword evidence="1" id="KW-0479">Metal-binding</keyword>
<name>A0ABR4L8W8_9EURO</name>
<feature type="domain" description="Zn(2)-C6 fungal-type" evidence="7">
    <location>
        <begin position="16"/>
        <end position="47"/>
    </location>
</feature>
<dbReference type="InterPro" id="IPR036864">
    <property type="entry name" value="Zn2-C6_fun-type_DNA-bd_sf"/>
</dbReference>
<proteinExistence type="predicted"/>
<keyword evidence="4" id="KW-0238">DNA-binding</keyword>
<evidence type="ECO:0000256" key="1">
    <source>
        <dbReference type="ARBA" id="ARBA00022723"/>
    </source>
</evidence>
<dbReference type="SMART" id="SM00906">
    <property type="entry name" value="Fungal_trans"/>
    <property type="match status" value="1"/>
</dbReference>
<organism evidence="8 9">
    <name type="scientific">Aspergillus lucknowensis</name>
    <dbReference type="NCBI Taxonomy" id="176173"/>
    <lineage>
        <taxon>Eukaryota</taxon>
        <taxon>Fungi</taxon>
        <taxon>Dikarya</taxon>
        <taxon>Ascomycota</taxon>
        <taxon>Pezizomycotina</taxon>
        <taxon>Eurotiomycetes</taxon>
        <taxon>Eurotiomycetidae</taxon>
        <taxon>Eurotiales</taxon>
        <taxon>Aspergillaceae</taxon>
        <taxon>Aspergillus</taxon>
        <taxon>Aspergillus subgen. Nidulantes</taxon>
    </lineage>
</organism>
<reference evidence="8 9" key="1">
    <citation type="submission" date="2024-07" db="EMBL/GenBank/DDBJ databases">
        <title>Section-level genome sequencing and comparative genomics of Aspergillus sections Usti and Cavernicolus.</title>
        <authorList>
            <consortium name="Lawrence Berkeley National Laboratory"/>
            <person name="Nybo J.L."/>
            <person name="Vesth T.C."/>
            <person name="Theobald S."/>
            <person name="Frisvad J.C."/>
            <person name="Larsen T.O."/>
            <person name="Kjaerboelling I."/>
            <person name="Rothschild-Mancinelli K."/>
            <person name="Lyhne E.K."/>
            <person name="Kogle M.E."/>
            <person name="Barry K."/>
            <person name="Clum A."/>
            <person name="Na H."/>
            <person name="Ledsgaard L."/>
            <person name="Lin J."/>
            <person name="Lipzen A."/>
            <person name="Kuo A."/>
            <person name="Riley R."/>
            <person name="Mondo S."/>
            <person name="Labutti K."/>
            <person name="Haridas S."/>
            <person name="Pangalinan J."/>
            <person name="Salamov A.A."/>
            <person name="Simmons B.A."/>
            <person name="Magnuson J.K."/>
            <person name="Chen J."/>
            <person name="Drula E."/>
            <person name="Henrissat B."/>
            <person name="Wiebenga A."/>
            <person name="Lubbers R.J."/>
            <person name="Gomes A.C."/>
            <person name="Macurrencykelacurrency M.R."/>
            <person name="Stajich J."/>
            <person name="Grigoriev I.V."/>
            <person name="Mortensen U.H."/>
            <person name="De Vries R.P."/>
            <person name="Baker S.E."/>
            <person name="Andersen M.R."/>
        </authorList>
    </citation>
    <scope>NUCLEOTIDE SEQUENCE [LARGE SCALE GENOMIC DNA]</scope>
    <source>
        <strain evidence="8 9">CBS 449.75</strain>
    </source>
</reference>
<dbReference type="PROSITE" id="PS50048">
    <property type="entry name" value="ZN2_CY6_FUNGAL_2"/>
    <property type="match status" value="1"/>
</dbReference>
<dbReference type="CDD" id="cd12148">
    <property type="entry name" value="fungal_TF_MHR"/>
    <property type="match status" value="1"/>
</dbReference>
<keyword evidence="5" id="KW-0804">Transcription</keyword>
<evidence type="ECO:0000256" key="4">
    <source>
        <dbReference type="ARBA" id="ARBA00023125"/>
    </source>
</evidence>
<dbReference type="InterPro" id="IPR001138">
    <property type="entry name" value="Zn2Cys6_DnaBD"/>
</dbReference>
<dbReference type="SMART" id="SM00066">
    <property type="entry name" value="GAL4"/>
    <property type="match status" value="1"/>
</dbReference>
<dbReference type="InterPro" id="IPR007219">
    <property type="entry name" value="XnlR_reg_dom"/>
</dbReference>
<evidence type="ECO:0000256" key="6">
    <source>
        <dbReference type="ARBA" id="ARBA00023242"/>
    </source>
</evidence>
<keyword evidence="3" id="KW-0805">Transcription regulation</keyword>
<dbReference type="PANTHER" id="PTHR31944">
    <property type="entry name" value="HEME-RESPONSIVE ZINC FINGER TRANSCRIPTION FACTOR HAP1"/>
    <property type="match status" value="1"/>
</dbReference>
<evidence type="ECO:0000256" key="5">
    <source>
        <dbReference type="ARBA" id="ARBA00023163"/>
    </source>
</evidence>
<comment type="caution">
    <text evidence="8">The sequence shown here is derived from an EMBL/GenBank/DDBJ whole genome shotgun (WGS) entry which is preliminary data.</text>
</comment>
<dbReference type="PANTHER" id="PTHR31944:SF129">
    <property type="entry name" value="ASPYRIDONES CLUSTER REGULATOR APDR-RELATED"/>
    <property type="match status" value="1"/>
</dbReference>
<dbReference type="Pfam" id="PF00172">
    <property type="entry name" value="Zn_clus"/>
    <property type="match status" value="1"/>
</dbReference>
<dbReference type="Proteomes" id="UP001610432">
    <property type="component" value="Unassembled WGS sequence"/>
</dbReference>
<sequence>MDDGSGRRKRRRPAKSCEPCRQRKVRCDLNQPCGPCSRAKASLTCAYRDEGVSGKTAKVPRGPDALPQAVAQAIGRSTMPTPTSLGVGVPSPNDDLQPAVHDLQARLGNLEARLSRGESSGVHRSTLEKDLHALTQRVQAVEDQLAKGSNAVGTRARDRTSVAAVPPRLRHSARKVKFLGPSHWCNKMDKLCIAQLMSKKDIGPPLRGQQHDAVNAVKECRDLRRTVKSQRSVKLDDPLPDVLSTVPPREECDELVGCYLRTFEPIYRVLHIPSFWMEYEEFWKQPQSNMNPFLTKLLLILAIGTVFRSGQGNRPRDEYDQLAQKWIYAAQWWLAGPSEGATCNIDGLQVSCLLFISRKACGLGSSPWLSAGSLMRMAVAMGLHRDPSEFPGLSWFQSEIRRRLWATVLELALQESLDLGLPCLVPVTFDTNPPSNINDPDFSPDLADPPILEPRERCTDASIQLLLYESVKLRMQVLEVINDYQEQSYQHALELGRRLRAAHGKVVAFFRSAKIAENDKSGLELNEFHRKFLDIQLHKSILALYTPFVVQARKDPQFYYARKACLESVTAIASHADSLHLPSHVFDDISRLFISGKGSFKGPLSLDVIATLGLEIVTQIDEECLPERDGGLVDRLAGTSRDGLIHTLEHILDQLFHIIALGTPSMKRFGLLAAVLGEIRAMKAGLDVTRTVYEAVTQAFKDCHSTLQQSAMKKTEAVDGLAPGANVPGEFDLPDPSLLGFDVDLGDAIFGIDFQSLFPFADLDNGLGPALG</sequence>
<dbReference type="CDD" id="cd00067">
    <property type="entry name" value="GAL4"/>
    <property type="match status" value="1"/>
</dbReference>
<dbReference type="SUPFAM" id="SSF57701">
    <property type="entry name" value="Zn2/Cys6 DNA-binding domain"/>
    <property type="match status" value="1"/>
</dbReference>
<gene>
    <name evidence="8" type="ORF">BJX67DRAFT_317864</name>
</gene>
<dbReference type="Pfam" id="PF04082">
    <property type="entry name" value="Fungal_trans"/>
    <property type="match status" value="1"/>
</dbReference>
<evidence type="ECO:0000256" key="3">
    <source>
        <dbReference type="ARBA" id="ARBA00023015"/>
    </source>
</evidence>
<protein>
    <recommendedName>
        <fullName evidence="7">Zn(2)-C6 fungal-type domain-containing protein</fullName>
    </recommendedName>
</protein>
<evidence type="ECO:0000256" key="2">
    <source>
        <dbReference type="ARBA" id="ARBA00022833"/>
    </source>
</evidence>
<evidence type="ECO:0000313" key="9">
    <source>
        <dbReference type="Proteomes" id="UP001610432"/>
    </source>
</evidence>
<dbReference type="Gene3D" id="4.10.240.10">
    <property type="entry name" value="Zn(2)-C6 fungal-type DNA-binding domain"/>
    <property type="match status" value="1"/>
</dbReference>
<evidence type="ECO:0000259" key="7">
    <source>
        <dbReference type="PROSITE" id="PS50048"/>
    </source>
</evidence>
<dbReference type="RefSeq" id="XP_070880867.1">
    <property type="nucleotide sequence ID" value="XM_071027262.1"/>
</dbReference>
<dbReference type="GeneID" id="98142334"/>